<dbReference type="RefSeq" id="XP_013429530.1">
    <property type="nucleotide sequence ID" value="XM_013574076.1"/>
</dbReference>
<dbReference type="SUPFAM" id="SSF69118">
    <property type="entry name" value="AhpD-like"/>
    <property type="match status" value="1"/>
</dbReference>
<accession>A0A074XM80</accession>
<name>A0A074XM80_9PEZI</name>
<evidence type="ECO:0000313" key="1">
    <source>
        <dbReference type="EMBL" id="KEQ75671.1"/>
    </source>
</evidence>
<dbReference type="STRING" id="1043004.A0A074XM80"/>
<dbReference type="PANTHER" id="PTHR28180">
    <property type="entry name" value="CONSERVED MITOCHONDRIAL PROTEIN-RELATED"/>
    <property type="match status" value="1"/>
</dbReference>
<dbReference type="PANTHER" id="PTHR28180:SF2">
    <property type="entry name" value="PEROXISOMAL PROTEIN 2"/>
    <property type="match status" value="1"/>
</dbReference>
<gene>
    <name evidence="1" type="ORF">M436DRAFT_41472</name>
</gene>
<dbReference type="Gene3D" id="1.20.1290.10">
    <property type="entry name" value="AhpD-like"/>
    <property type="match status" value="1"/>
</dbReference>
<dbReference type="InterPro" id="IPR052999">
    <property type="entry name" value="PTS1_Protein"/>
</dbReference>
<evidence type="ECO:0008006" key="3">
    <source>
        <dbReference type="Google" id="ProtNLM"/>
    </source>
</evidence>
<dbReference type="OrthoDB" id="5392202at2759"/>
<dbReference type="HOGENOM" id="CLU_069193_0_0_1"/>
<organism evidence="1 2">
    <name type="scientific">Aureobasidium namibiae CBS 147.97</name>
    <dbReference type="NCBI Taxonomy" id="1043004"/>
    <lineage>
        <taxon>Eukaryota</taxon>
        <taxon>Fungi</taxon>
        <taxon>Dikarya</taxon>
        <taxon>Ascomycota</taxon>
        <taxon>Pezizomycotina</taxon>
        <taxon>Dothideomycetes</taxon>
        <taxon>Dothideomycetidae</taxon>
        <taxon>Dothideales</taxon>
        <taxon>Saccotheciaceae</taxon>
        <taxon>Aureobasidium</taxon>
    </lineage>
</organism>
<keyword evidence="2" id="KW-1185">Reference proteome</keyword>
<dbReference type="Proteomes" id="UP000027730">
    <property type="component" value="Unassembled WGS sequence"/>
</dbReference>
<protein>
    <recommendedName>
        <fullName evidence="3">Mitochondrial protein</fullName>
    </recommendedName>
</protein>
<evidence type="ECO:0000313" key="2">
    <source>
        <dbReference type="Proteomes" id="UP000027730"/>
    </source>
</evidence>
<dbReference type="AlphaFoldDB" id="A0A074XM80"/>
<dbReference type="EMBL" id="KL584705">
    <property type="protein sequence ID" value="KEQ75671.1"/>
    <property type="molecule type" value="Genomic_DNA"/>
</dbReference>
<dbReference type="InterPro" id="IPR029032">
    <property type="entry name" value="AhpD-like"/>
</dbReference>
<sequence>MSKLSPALKQLINAPFARPGALPAPQGIKTFYENLAKDAKDRGVGVPAWLSMATATTMTMNSPDSLAELFHAASPEHDAVATAELMREVGLKCIGFNGVPRTINMLNAFRASLPSDIVSSLSTTPTRIPSPTNITNMSARGEALWKSIYDPFDKKLYSKLADSHPDLPVHILHSEYGALFADPNERTQGRGAVGRVLTSIVAVSCLRTQTGVGPQVLSHVFGLRKAFKDGSAEKEVQGGEWLAGDEGSVWLLESVDRIVEALSGGKGSSYAPGSIKAKL</sequence>
<proteinExistence type="predicted"/>
<reference evidence="1 2" key="1">
    <citation type="journal article" date="2014" name="BMC Genomics">
        <title>Genome sequencing of four Aureobasidium pullulans varieties: biotechnological potential, stress tolerance, and description of new species.</title>
        <authorList>
            <person name="Gostin Ar C."/>
            <person name="Ohm R.A."/>
            <person name="Kogej T."/>
            <person name="Sonjak S."/>
            <person name="Turk M."/>
            <person name="Zajc J."/>
            <person name="Zalar P."/>
            <person name="Grube M."/>
            <person name="Sun H."/>
            <person name="Han J."/>
            <person name="Sharma A."/>
            <person name="Chiniquy J."/>
            <person name="Ngan C.Y."/>
            <person name="Lipzen A."/>
            <person name="Barry K."/>
            <person name="Grigoriev I.V."/>
            <person name="Gunde-Cimerman N."/>
        </authorList>
    </citation>
    <scope>NUCLEOTIDE SEQUENCE [LARGE SCALE GENOMIC DNA]</scope>
    <source>
        <strain evidence="1 2">CBS 147.97</strain>
    </source>
</reference>
<dbReference type="GeneID" id="25409568"/>